<feature type="compositionally biased region" description="Basic and acidic residues" evidence="1">
    <location>
        <begin position="1"/>
        <end position="15"/>
    </location>
</feature>
<sequence>MNEEGHSHFRLDPSDRLNGLGQRRKRPKKVLGFHLLRQTMTCDIWDLTREDQPRPGPQTLGLELSAGRTHPEMVIECPNLISDRPQLRNKELIDCHFHAGDWI</sequence>
<reference evidence="2 3" key="1">
    <citation type="submission" date="2024-04" db="EMBL/GenBank/DDBJ databases">
        <authorList>
            <person name="Waldvogel A.-M."/>
            <person name="Schoenle A."/>
        </authorList>
    </citation>
    <scope>NUCLEOTIDE SEQUENCE [LARGE SCALE GENOMIC DNA]</scope>
</reference>
<protein>
    <submittedName>
        <fullName evidence="2">Uncharacterized protein</fullName>
    </submittedName>
</protein>
<evidence type="ECO:0000256" key="1">
    <source>
        <dbReference type="SAM" id="MobiDB-lite"/>
    </source>
</evidence>
<accession>A0AAV2KTW3</accession>
<feature type="region of interest" description="Disordered" evidence="1">
    <location>
        <begin position="1"/>
        <end position="23"/>
    </location>
</feature>
<name>A0AAV2KTW3_KNICA</name>
<organism evidence="2 3">
    <name type="scientific">Knipowitschia caucasica</name>
    <name type="common">Caucasian dwarf goby</name>
    <name type="synonym">Pomatoschistus caucasicus</name>
    <dbReference type="NCBI Taxonomy" id="637954"/>
    <lineage>
        <taxon>Eukaryota</taxon>
        <taxon>Metazoa</taxon>
        <taxon>Chordata</taxon>
        <taxon>Craniata</taxon>
        <taxon>Vertebrata</taxon>
        <taxon>Euteleostomi</taxon>
        <taxon>Actinopterygii</taxon>
        <taxon>Neopterygii</taxon>
        <taxon>Teleostei</taxon>
        <taxon>Neoteleostei</taxon>
        <taxon>Acanthomorphata</taxon>
        <taxon>Gobiaria</taxon>
        <taxon>Gobiiformes</taxon>
        <taxon>Gobioidei</taxon>
        <taxon>Gobiidae</taxon>
        <taxon>Gobiinae</taxon>
        <taxon>Knipowitschia</taxon>
    </lineage>
</organism>
<evidence type="ECO:0000313" key="2">
    <source>
        <dbReference type="EMBL" id="CAL1590652.1"/>
    </source>
</evidence>
<dbReference type="Proteomes" id="UP001497482">
    <property type="component" value="Chromosome 19"/>
</dbReference>
<dbReference type="AlphaFoldDB" id="A0AAV2KTW3"/>
<keyword evidence="3" id="KW-1185">Reference proteome</keyword>
<gene>
    <name evidence="2" type="ORF">KC01_LOCUS20137</name>
</gene>
<dbReference type="EMBL" id="OZ035841">
    <property type="protein sequence ID" value="CAL1590652.1"/>
    <property type="molecule type" value="Genomic_DNA"/>
</dbReference>
<feature type="region of interest" description="Disordered" evidence="1">
    <location>
        <begin position="48"/>
        <end position="67"/>
    </location>
</feature>
<proteinExistence type="predicted"/>
<evidence type="ECO:0000313" key="3">
    <source>
        <dbReference type="Proteomes" id="UP001497482"/>
    </source>
</evidence>